<dbReference type="Proteomes" id="UP001154282">
    <property type="component" value="Unassembled WGS sequence"/>
</dbReference>
<dbReference type="EMBL" id="CAMGYJ010000004">
    <property type="protein sequence ID" value="CAI0406568.1"/>
    <property type="molecule type" value="Genomic_DNA"/>
</dbReference>
<protein>
    <submittedName>
        <fullName evidence="1">Uncharacterized protein</fullName>
    </submittedName>
</protein>
<name>A0AAV0J9G6_9ROSI</name>
<evidence type="ECO:0000313" key="1">
    <source>
        <dbReference type="EMBL" id="CAI0406568.1"/>
    </source>
</evidence>
<reference evidence="1" key="1">
    <citation type="submission" date="2022-08" db="EMBL/GenBank/DDBJ databases">
        <authorList>
            <person name="Gutierrez-Valencia J."/>
        </authorList>
    </citation>
    <scope>NUCLEOTIDE SEQUENCE</scope>
</reference>
<keyword evidence="2" id="KW-1185">Reference proteome</keyword>
<organism evidence="1 2">
    <name type="scientific">Linum tenue</name>
    <dbReference type="NCBI Taxonomy" id="586396"/>
    <lineage>
        <taxon>Eukaryota</taxon>
        <taxon>Viridiplantae</taxon>
        <taxon>Streptophyta</taxon>
        <taxon>Embryophyta</taxon>
        <taxon>Tracheophyta</taxon>
        <taxon>Spermatophyta</taxon>
        <taxon>Magnoliopsida</taxon>
        <taxon>eudicotyledons</taxon>
        <taxon>Gunneridae</taxon>
        <taxon>Pentapetalae</taxon>
        <taxon>rosids</taxon>
        <taxon>fabids</taxon>
        <taxon>Malpighiales</taxon>
        <taxon>Linaceae</taxon>
        <taxon>Linum</taxon>
    </lineage>
</organism>
<proteinExistence type="predicted"/>
<sequence length="49" mass="5299">MFTVLLIIQSAGISPQKLELCNCKSFSFPVTESPAAVSQIFRATADLQP</sequence>
<dbReference type="AlphaFoldDB" id="A0AAV0J9G6"/>
<comment type="caution">
    <text evidence="1">The sequence shown here is derived from an EMBL/GenBank/DDBJ whole genome shotgun (WGS) entry which is preliminary data.</text>
</comment>
<gene>
    <name evidence="1" type="ORF">LITE_LOCUS13259</name>
</gene>
<accession>A0AAV0J9G6</accession>
<evidence type="ECO:0000313" key="2">
    <source>
        <dbReference type="Proteomes" id="UP001154282"/>
    </source>
</evidence>